<dbReference type="PROSITE" id="PS50188">
    <property type="entry name" value="B302_SPRY"/>
    <property type="match status" value="1"/>
</dbReference>
<sequence length="855" mass="89116">MLTPKETGGRGGVYAVPIAHAALCENGFSSSGAVAANATVALGWKPTAVDTAHPLCDPTHHYLLTVCKAGTTVTVWRQDVELGSYTITAATYAGLLSEALTAFAGTVKGYVSRLVVVEEALDFTAFYQPSGAVAGLWVPRSLGGLAPQALLDFTDAADLGADRSGNGNHWTLPGAVQSVDTPTNNYATLNPLASTTGEAALSGGNLVIGGAGSGAPWGCGISTIGLDQPFYFEVTLGNLSAQNYAIAGILVDPVSMSSVTYPGDSADGWGIQSLNGNLYLYHAGGSSNLGAWGDAYAWDVFGLAVDPATGNAWVRKNDSAWFGGGDPVAGTSPTFSANSGMTFAAVAMLDSVGTSTVDFGQNGYACTPPEGFLPLCDASRPEPAILDPSAHYHVSTFVARAYTGTTRADPSGATVFGNLVSAGGNAAAFDGIKVQNAGTDAAYGPGETTGIIGLDLGVGNEAVWQGAVCTSTANAGFWGQNNPAGMWLEMCGTNDDPTGDPEWTLLGVSLTFNDKSGYLGQKAIQAPHSTPYRAYCVRIRSAGDAGLGPAIGEVEFCTGVPETRVDVGFDAENEDWLLVLKGLGAQPWYWVNTVCGLDRYIDPALADGEVVLSQPVTVSGNSITIPEEMMVYGWTYSVTVIRAGADTGFDIATYTGDGTALQKVDHGLGRVPFMFAAFGRSGISDKSTYWEICGADKRIDLAYATGQTTGVWGNASPTPTQFAVGGGYADSNAAGRNYVAFLFGRTEFIEELHYTGNGSVDGPFCPTAGVVERIEFLRARNQAYGWNNLDVLRNPYNPMDRTLHPHDDTAEAVADALVMASAGFKPLTGANAFNANGEEYLGLGLVRQSKYRNAF</sequence>
<gene>
    <name evidence="2" type="ORF">BerOc1_01592</name>
</gene>
<proteinExistence type="predicted"/>
<dbReference type="Gene3D" id="2.60.120.920">
    <property type="match status" value="1"/>
</dbReference>
<dbReference type="Proteomes" id="UP000181901">
    <property type="component" value="Unassembled WGS sequence"/>
</dbReference>
<protein>
    <recommendedName>
        <fullName evidence="1">B30.2/SPRY domain-containing protein</fullName>
    </recommendedName>
</protein>
<evidence type="ECO:0000259" key="1">
    <source>
        <dbReference type="PROSITE" id="PS50188"/>
    </source>
</evidence>
<accession>A0A1J5N215</accession>
<dbReference type="InterPro" id="IPR001870">
    <property type="entry name" value="B30.2/SPRY"/>
</dbReference>
<evidence type="ECO:0000313" key="3">
    <source>
        <dbReference type="Proteomes" id="UP000181901"/>
    </source>
</evidence>
<dbReference type="InterPro" id="IPR043136">
    <property type="entry name" value="B30.2/SPRY_sf"/>
</dbReference>
<comment type="caution">
    <text evidence="2">The sequence shown here is derived from an EMBL/GenBank/DDBJ whole genome shotgun (WGS) entry which is preliminary data.</text>
</comment>
<name>A0A1J5N215_9BACT</name>
<evidence type="ECO:0000313" key="2">
    <source>
        <dbReference type="EMBL" id="OIQ49667.1"/>
    </source>
</evidence>
<dbReference type="Pfam" id="PF24299">
    <property type="entry name" value="DUF7483"/>
    <property type="match status" value="1"/>
</dbReference>
<keyword evidence="3" id="KW-1185">Reference proteome</keyword>
<organism evidence="2 3">
    <name type="scientific">Pseudodesulfovibrio hydrargyri</name>
    <dbReference type="NCBI Taxonomy" id="2125990"/>
    <lineage>
        <taxon>Bacteria</taxon>
        <taxon>Pseudomonadati</taxon>
        <taxon>Thermodesulfobacteriota</taxon>
        <taxon>Desulfovibrionia</taxon>
        <taxon>Desulfovibrionales</taxon>
        <taxon>Desulfovibrionaceae</taxon>
    </lineage>
</organism>
<reference evidence="2 3" key="1">
    <citation type="submission" date="2015-09" db="EMBL/GenBank/DDBJ databases">
        <title>Genome of Desulfovibrio dechloracetivorans BerOc1, a mercury methylating strain isolated from highly hydrocarbons and metals contaminated coastal sediments.</title>
        <authorList>
            <person name="Goni Urriza M."/>
            <person name="Gassie C."/>
            <person name="Bouchez O."/>
            <person name="Klopp C."/>
            <person name="Ranchou-Peyruse A."/>
            <person name="Remy G."/>
        </authorList>
    </citation>
    <scope>NUCLEOTIDE SEQUENCE [LARGE SCALE GENOMIC DNA]</scope>
    <source>
        <strain evidence="2 3">BerOc1</strain>
    </source>
</reference>
<feature type="domain" description="B30.2/SPRY" evidence="1">
    <location>
        <begin position="166"/>
        <end position="364"/>
    </location>
</feature>
<dbReference type="InterPro" id="IPR055906">
    <property type="entry name" value="DUF7483"/>
</dbReference>
<dbReference type="EMBL" id="LKAQ01000004">
    <property type="protein sequence ID" value="OIQ49667.1"/>
    <property type="molecule type" value="Genomic_DNA"/>
</dbReference>
<dbReference type="AlphaFoldDB" id="A0A1J5N215"/>